<feature type="domain" description="HTH araC/xylS-type" evidence="4">
    <location>
        <begin position="186"/>
        <end position="285"/>
    </location>
</feature>
<dbReference type="RefSeq" id="WP_068662791.1">
    <property type="nucleotide sequence ID" value="NZ_LYPB01000049.1"/>
</dbReference>
<dbReference type="InterPro" id="IPR014710">
    <property type="entry name" value="RmlC-like_jellyroll"/>
</dbReference>
<dbReference type="InterPro" id="IPR018060">
    <property type="entry name" value="HTH_AraC"/>
</dbReference>
<gene>
    <name evidence="5" type="ORF">A8708_30505</name>
</gene>
<dbReference type="PANTHER" id="PTHR43280">
    <property type="entry name" value="ARAC-FAMILY TRANSCRIPTIONAL REGULATOR"/>
    <property type="match status" value="1"/>
</dbReference>
<reference evidence="5 6" key="1">
    <citation type="submission" date="2016-05" db="EMBL/GenBank/DDBJ databases">
        <title>Paenibacillus sp. 1ZS3-15 nov., isolated from the rhizosphere soil.</title>
        <authorList>
            <person name="Zhang X.X."/>
            <person name="Zhang J."/>
        </authorList>
    </citation>
    <scope>NUCLEOTIDE SEQUENCE [LARGE SCALE GENOMIC DNA]</scope>
    <source>
        <strain evidence="5 6">1ZS3-15</strain>
    </source>
</reference>
<dbReference type="SUPFAM" id="SSF46689">
    <property type="entry name" value="Homeodomain-like"/>
    <property type="match status" value="1"/>
</dbReference>
<dbReference type="InterPro" id="IPR003313">
    <property type="entry name" value="AraC-bd"/>
</dbReference>
<evidence type="ECO:0000256" key="2">
    <source>
        <dbReference type="ARBA" id="ARBA00023125"/>
    </source>
</evidence>
<dbReference type="InterPro" id="IPR037923">
    <property type="entry name" value="HTH-like"/>
</dbReference>
<dbReference type="InterPro" id="IPR009057">
    <property type="entry name" value="Homeodomain-like_sf"/>
</dbReference>
<dbReference type="Pfam" id="PF02311">
    <property type="entry name" value="AraC_binding"/>
    <property type="match status" value="1"/>
</dbReference>
<dbReference type="STRING" id="1850517.A8708_30505"/>
<dbReference type="SUPFAM" id="SSF51215">
    <property type="entry name" value="Regulatory protein AraC"/>
    <property type="match status" value="1"/>
</dbReference>
<evidence type="ECO:0000313" key="6">
    <source>
        <dbReference type="Proteomes" id="UP000078454"/>
    </source>
</evidence>
<name>A0A198AJI6_9BACL</name>
<evidence type="ECO:0000256" key="1">
    <source>
        <dbReference type="ARBA" id="ARBA00023015"/>
    </source>
</evidence>
<keyword evidence="2" id="KW-0238">DNA-binding</keyword>
<dbReference type="PANTHER" id="PTHR43280:SF2">
    <property type="entry name" value="HTH-TYPE TRANSCRIPTIONAL REGULATOR EXSA"/>
    <property type="match status" value="1"/>
</dbReference>
<dbReference type="GO" id="GO:0043565">
    <property type="term" value="F:sequence-specific DNA binding"/>
    <property type="evidence" value="ECO:0007669"/>
    <property type="project" value="InterPro"/>
</dbReference>
<sequence length="292" mass="33921">MENWMNGITPFVRVVKIHKSFSLAGEWMDYDHVFTYIEQGEAEFFLDGIKYQVKEGDILLMPPFMAHIIRSTSEVPLIQYIVHFDLYYEEERSTWKDQAITEERKAIPAKEMQFASASPISHLSLPDRIELKKRFLIMQKEFLDKRSGFSLILKGICLELLVLFMKGQVGHHAREGKMTKGWMFIENTITFINERYWDPELDNHTISEHVGISTNHLSFLFKEQLGITIHKYLTHIRIEQAKIRIIEGTQTLTAIAEQVGFSSIYLFSRSFKATVGVMPSQFMAMNSNIGKQ</sequence>
<evidence type="ECO:0000256" key="3">
    <source>
        <dbReference type="ARBA" id="ARBA00023163"/>
    </source>
</evidence>
<evidence type="ECO:0000259" key="4">
    <source>
        <dbReference type="PROSITE" id="PS01124"/>
    </source>
</evidence>
<dbReference type="OrthoDB" id="9811996at2"/>
<dbReference type="Gene3D" id="2.60.120.10">
    <property type="entry name" value="Jelly Rolls"/>
    <property type="match status" value="1"/>
</dbReference>
<comment type="caution">
    <text evidence="5">The sequence shown here is derived from an EMBL/GenBank/DDBJ whole genome shotgun (WGS) entry which is preliminary data.</text>
</comment>
<accession>A0A198AJI6</accession>
<evidence type="ECO:0000313" key="5">
    <source>
        <dbReference type="EMBL" id="OAS21216.1"/>
    </source>
</evidence>
<protein>
    <submittedName>
        <fullName evidence="5">AraC family transcriptional regulator</fullName>
    </submittedName>
</protein>
<keyword evidence="3" id="KW-0804">Transcription</keyword>
<keyword evidence="1" id="KW-0805">Transcription regulation</keyword>
<dbReference type="GO" id="GO:0003700">
    <property type="term" value="F:DNA-binding transcription factor activity"/>
    <property type="evidence" value="ECO:0007669"/>
    <property type="project" value="InterPro"/>
</dbReference>
<organism evidence="5 6">
    <name type="scientific">Paenibacillus oryzisoli</name>
    <dbReference type="NCBI Taxonomy" id="1850517"/>
    <lineage>
        <taxon>Bacteria</taxon>
        <taxon>Bacillati</taxon>
        <taxon>Bacillota</taxon>
        <taxon>Bacilli</taxon>
        <taxon>Bacillales</taxon>
        <taxon>Paenibacillaceae</taxon>
        <taxon>Paenibacillus</taxon>
    </lineage>
</organism>
<dbReference type="Proteomes" id="UP000078454">
    <property type="component" value="Unassembled WGS sequence"/>
</dbReference>
<dbReference type="Pfam" id="PF12833">
    <property type="entry name" value="HTH_18"/>
    <property type="match status" value="1"/>
</dbReference>
<dbReference type="SMART" id="SM00342">
    <property type="entry name" value="HTH_ARAC"/>
    <property type="match status" value="1"/>
</dbReference>
<proteinExistence type="predicted"/>
<dbReference type="Gene3D" id="1.10.10.60">
    <property type="entry name" value="Homeodomain-like"/>
    <property type="match status" value="2"/>
</dbReference>
<dbReference type="AlphaFoldDB" id="A0A198AJI6"/>
<dbReference type="EMBL" id="LYPB01000049">
    <property type="protein sequence ID" value="OAS21216.1"/>
    <property type="molecule type" value="Genomic_DNA"/>
</dbReference>
<dbReference type="PROSITE" id="PS01124">
    <property type="entry name" value="HTH_ARAC_FAMILY_2"/>
    <property type="match status" value="1"/>
</dbReference>
<keyword evidence="6" id="KW-1185">Reference proteome</keyword>